<comment type="caution">
    <text evidence="1">The sequence shown here is derived from an EMBL/GenBank/DDBJ whole genome shotgun (WGS) entry which is preliminary data.</text>
</comment>
<sequence>MMTSIFKLFGGWALASGAVWLGLISPSSYADEKIHDSGTLYFYGALFSSTCSLSDDANVIGIGIDMGTVNEAGLNAQGSVSQPVQFRLTGPDMLANKFEGVAYVQIIYL</sequence>
<organism evidence="1 2">
    <name type="scientific">Brenneria goodwinii</name>
    <dbReference type="NCBI Taxonomy" id="1109412"/>
    <lineage>
        <taxon>Bacteria</taxon>
        <taxon>Pseudomonadati</taxon>
        <taxon>Pseudomonadota</taxon>
        <taxon>Gammaproteobacteria</taxon>
        <taxon>Enterobacterales</taxon>
        <taxon>Pectobacteriaceae</taxon>
        <taxon>Brenneria</taxon>
    </lineage>
</organism>
<name>A0AAE8EPZ3_9GAMM</name>
<dbReference type="AlphaFoldDB" id="A0AAE8EPZ3"/>
<dbReference type="KEGG" id="bgj:AWC36_12175"/>
<protein>
    <recommendedName>
        <fullName evidence="3">Fimbrial protein</fullName>
    </recommendedName>
</protein>
<gene>
    <name evidence="1" type="ORF">BIY26_14755</name>
</gene>
<evidence type="ECO:0000313" key="1">
    <source>
        <dbReference type="EMBL" id="RLM21312.1"/>
    </source>
</evidence>
<accession>A0AAE8EPZ3</accession>
<evidence type="ECO:0008006" key="3">
    <source>
        <dbReference type="Google" id="ProtNLM"/>
    </source>
</evidence>
<dbReference type="Proteomes" id="UP000285972">
    <property type="component" value="Unassembled WGS sequence"/>
</dbReference>
<proteinExistence type="predicted"/>
<reference evidence="1 2" key="1">
    <citation type="submission" date="2016-09" db="EMBL/GenBank/DDBJ databases">
        <authorList>
            <person name="Doonan J."/>
            <person name="Pachebat J.A."/>
            <person name="Golyshin P.N."/>
            <person name="Denman S."/>
            <person name="Mcdonald J.E."/>
        </authorList>
    </citation>
    <scope>NUCLEOTIDE SEQUENCE [LARGE SCALE GENOMIC DNA]</scope>
    <source>
        <strain evidence="1 2">FRB141</strain>
    </source>
</reference>
<dbReference type="RefSeq" id="WP_095834565.1">
    <property type="nucleotide sequence ID" value="NZ_CP014137.1"/>
</dbReference>
<dbReference type="EMBL" id="MJLX01000041">
    <property type="protein sequence ID" value="RLM21312.1"/>
    <property type="molecule type" value="Genomic_DNA"/>
</dbReference>
<evidence type="ECO:0000313" key="2">
    <source>
        <dbReference type="Proteomes" id="UP000285972"/>
    </source>
</evidence>
<dbReference type="GeneID" id="70907560"/>